<evidence type="ECO:0000313" key="1">
    <source>
        <dbReference type="EMBL" id="PRW63304.1"/>
    </source>
</evidence>
<dbReference type="Proteomes" id="UP000239352">
    <property type="component" value="Unassembled WGS sequence"/>
</dbReference>
<gene>
    <name evidence="1" type="ORF">CEP50_10820</name>
</gene>
<dbReference type="AlphaFoldDB" id="A0A2T0GW30"/>
<evidence type="ECO:0000313" key="2">
    <source>
        <dbReference type="Proteomes" id="UP000239352"/>
    </source>
</evidence>
<accession>A0A2T0GW30</accession>
<dbReference type="EMBL" id="PVSR01000016">
    <property type="protein sequence ID" value="PRW63304.1"/>
    <property type="molecule type" value="Genomic_DNA"/>
</dbReference>
<comment type="caution">
    <text evidence="1">The sequence shown here is derived from an EMBL/GenBank/DDBJ whole genome shotgun (WGS) entry which is preliminary data.</text>
</comment>
<protein>
    <submittedName>
        <fullName evidence="1">Uncharacterized protein</fullName>
    </submittedName>
</protein>
<proteinExistence type="predicted"/>
<organism evidence="1 2">
    <name type="scientific">Actinopolyspora mortivallis</name>
    <dbReference type="NCBI Taxonomy" id="33906"/>
    <lineage>
        <taxon>Bacteria</taxon>
        <taxon>Bacillati</taxon>
        <taxon>Actinomycetota</taxon>
        <taxon>Actinomycetes</taxon>
        <taxon>Actinopolysporales</taxon>
        <taxon>Actinopolysporaceae</taxon>
        <taxon>Actinopolyspora</taxon>
    </lineage>
</organism>
<sequence length="102" mass="10687">MVAAVATAAETCRGVSVSEEIDVPAISLFTALIAARSRLVRASENGRITWRRVHLVPGSWVRAEPDERCLRRSAGPGTPIFGKIGTTSVADAGVVDELLGSG</sequence>
<name>A0A2T0GW30_ACTMO</name>
<keyword evidence="2" id="KW-1185">Reference proteome</keyword>
<dbReference type="InParanoid" id="A0A2T0GW30"/>
<reference evidence="1 2" key="1">
    <citation type="submission" date="2018-03" db="EMBL/GenBank/DDBJ databases">
        <title>Actinopolyspora mortivallis from Sahara, screening for active biomolecules.</title>
        <authorList>
            <person name="Selama O."/>
            <person name="Wellington E.M.H."/>
            <person name="Hacene H."/>
        </authorList>
    </citation>
    <scope>NUCLEOTIDE SEQUENCE [LARGE SCALE GENOMIC DNA]</scope>
    <source>
        <strain evidence="1 2">M5A</strain>
    </source>
</reference>